<feature type="chain" id="PRO_5009296750" description="Secreted protein" evidence="1">
    <location>
        <begin position="26"/>
        <end position="154"/>
    </location>
</feature>
<dbReference type="Proteomes" id="UP000236754">
    <property type="component" value="Unassembled WGS sequence"/>
</dbReference>
<reference evidence="2 3" key="1">
    <citation type="submission" date="2016-10" db="EMBL/GenBank/DDBJ databases">
        <authorList>
            <person name="de Groot N.N."/>
        </authorList>
    </citation>
    <scope>NUCLEOTIDE SEQUENCE [LARGE SCALE GENOMIC DNA]</scope>
    <source>
        <strain evidence="2 3">CGMCC 4.2023</strain>
    </source>
</reference>
<keyword evidence="1" id="KW-0732">Signal</keyword>
<accession>A0A1H6EBH2</accession>
<proteinExistence type="predicted"/>
<evidence type="ECO:0000256" key="1">
    <source>
        <dbReference type="SAM" id="SignalP"/>
    </source>
</evidence>
<name>A0A1H6EBH2_9ACTN</name>
<dbReference type="AlphaFoldDB" id="A0A1H6EBH2"/>
<evidence type="ECO:0000313" key="2">
    <source>
        <dbReference type="EMBL" id="SEG94135.1"/>
    </source>
</evidence>
<dbReference type="EMBL" id="FNVU01000029">
    <property type="protein sequence ID" value="SEG94135.1"/>
    <property type="molecule type" value="Genomic_DNA"/>
</dbReference>
<evidence type="ECO:0000313" key="3">
    <source>
        <dbReference type="Proteomes" id="UP000236754"/>
    </source>
</evidence>
<protein>
    <recommendedName>
        <fullName evidence="4">Secreted protein</fullName>
    </recommendedName>
</protein>
<keyword evidence="3" id="KW-1185">Reference proteome</keyword>
<gene>
    <name evidence="2" type="ORF">SAMN05216223_12951</name>
</gene>
<sequence>MTIQYALTAMGTAAIFALGMSGAPAAVAVSPTAAGQGDAAASPASGTVHASLPGTVQPFNASACNSTVCVSVSGAGTYVDHEVVTAATSKGVLAKYIYGQDDDDGYWETTTGGKHSATLNVWWSFSNGSLFCGGAASTTSPADYKNSVCFTIHN</sequence>
<feature type="signal peptide" evidence="1">
    <location>
        <begin position="1"/>
        <end position="25"/>
    </location>
</feature>
<evidence type="ECO:0008006" key="4">
    <source>
        <dbReference type="Google" id="ProtNLM"/>
    </source>
</evidence>
<organism evidence="2 3">
    <name type="scientific">Actinacidiphila yanglinensis</name>
    <dbReference type="NCBI Taxonomy" id="310779"/>
    <lineage>
        <taxon>Bacteria</taxon>
        <taxon>Bacillati</taxon>
        <taxon>Actinomycetota</taxon>
        <taxon>Actinomycetes</taxon>
        <taxon>Kitasatosporales</taxon>
        <taxon>Streptomycetaceae</taxon>
        <taxon>Actinacidiphila</taxon>
    </lineage>
</organism>